<keyword evidence="1" id="KW-1003">Cell membrane</keyword>
<dbReference type="InterPro" id="IPR023896">
    <property type="entry name" value="LTA_DltD"/>
</dbReference>
<dbReference type="PANTHER" id="PTHR40039:SF1">
    <property type="entry name" value="PROTEIN DLTD"/>
    <property type="match status" value="1"/>
</dbReference>
<dbReference type="PIRSF" id="PIRSF021438">
    <property type="entry name" value="DltD"/>
    <property type="match status" value="1"/>
</dbReference>
<dbReference type="NCBIfam" id="TIGR04092">
    <property type="entry name" value="LTA_DltD"/>
    <property type="match status" value="1"/>
</dbReference>
<evidence type="ECO:0000313" key="3">
    <source>
        <dbReference type="Proteomes" id="UP001527882"/>
    </source>
</evidence>
<dbReference type="RefSeq" id="WP_269881509.1">
    <property type="nucleotide sequence ID" value="NZ_JAQAGZ010000006.1"/>
</dbReference>
<dbReference type="Proteomes" id="UP001527882">
    <property type="component" value="Unassembled WGS sequence"/>
</dbReference>
<dbReference type="Pfam" id="PF04914">
    <property type="entry name" value="DltD"/>
    <property type="match status" value="1"/>
</dbReference>
<evidence type="ECO:0000313" key="2">
    <source>
        <dbReference type="EMBL" id="MCZ8513053.1"/>
    </source>
</evidence>
<dbReference type="EMBL" id="JAQAGZ010000006">
    <property type="protein sequence ID" value="MCZ8513053.1"/>
    <property type="molecule type" value="Genomic_DNA"/>
</dbReference>
<comment type="pathway">
    <text evidence="1">Cell wall biogenesis; lipoteichoic acid biosynthesis.</text>
</comment>
<dbReference type="PANTHER" id="PTHR40039">
    <property type="entry name" value="PROTEIN DLTD"/>
    <property type="match status" value="1"/>
</dbReference>
<sequence length="397" mass="45253">MKAPRFGPMLLAAALFCCLLFLPERYWARLLPADLLAKAAPSGDLGRFKNVLLQDGAYTQGNYLPMYGSSTIGIFGNYHPVNVFPEQQGDPVPFLVGQSACSSIIHLLNFSAVQGALDHKKLVFMLDPSDFMNPKGMSDQRFGQLYNPLQGYSFLFNSDLSPEDRQREAGRLLQYSVIKKDPLLLTELKGMADSDFEHRLMGILMRPEAYLRMKILEKQDLLQAWRFDKTLKPYQRPTLPANHSWNELLTQAEKTGKQQSGSNTYGFLDSVYKNNIAPSLNKEKNSWKPGSYLQSVEYGDMQAILDILKKEQAEPIFILLPRKGAWSDYIGFNEEYREQLYSKIKGLVTAEGFPVLDYSDYAYDPYFMRDPNHLGWTGWVHVDKDLQNYYEKAGRAG</sequence>
<dbReference type="SUPFAM" id="SSF52266">
    <property type="entry name" value="SGNH hydrolase"/>
    <property type="match status" value="1"/>
</dbReference>
<gene>
    <name evidence="2" type="primary">dltD</name>
    <name evidence="2" type="ORF">O9H85_11585</name>
</gene>
<evidence type="ECO:0000256" key="1">
    <source>
        <dbReference type="PIRNR" id="PIRNR021438"/>
    </source>
</evidence>
<accession>A0ABT4Q849</accession>
<keyword evidence="3" id="KW-1185">Reference proteome</keyword>
<comment type="similarity">
    <text evidence="1">Belongs to the DltD family.</text>
</comment>
<name>A0ABT4Q849_9BACL</name>
<keyword evidence="1" id="KW-0472">Membrane</keyword>
<proteinExistence type="inferred from homology"/>
<protein>
    <recommendedName>
        <fullName evidence="1">Protein DltD</fullName>
    </recommendedName>
</protein>
<comment type="caution">
    <text evidence="2">The sequence shown here is derived from an EMBL/GenBank/DDBJ whole genome shotgun (WGS) entry which is preliminary data.</text>
</comment>
<dbReference type="InterPro" id="IPR006998">
    <property type="entry name" value="DltD"/>
</dbReference>
<organism evidence="2 3">
    <name type="scientific">Paenibacillus gyeongsangnamensis</name>
    <dbReference type="NCBI Taxonomy" id="3388067"/>
    <lineage>
        <taxon>Bacteria</taxon>
        <taxon>Bacillati</taxon>
        <taxon>Bacillota</taxon>
        <taxon>Bacilli</taxon>
        <taxon>Bacillales</taxon>
        <taxon>Paenibacillaceae</taxon>
        <taxon>Paenibacillus</taxon>
    </lineage>
</organism>
<reference evidence="2 3" key="1">
    <citation type="submission" date="2022-12" db="EMBL/GenBank/DDBJ databases">
        <title>Draft genome sequence of Paenibacillus sp. dW9.</title>
        <authorList>
            <person name="Choi E.-W."/>
            <person name="Kim D.-U."/>
        </authorList>
    </citation>
    <scope>NUCLEOTIDE SEQUENCE [LARGE SCALE GENOMIC DNA]</scope>
    <source>
        <strain evidence="3">dW9</strain>
    </source>
</reference>